<name>A0AAV2AC55_9ARAC</name>
<dbReference type="EMBL" id="CAXIEN010000145">
    <property type="protein sequence ID" value="CAL1281503.1"/>
    <property type="molecule type" value="Genomic_DNA"/>
</dbReference>
<evidence type="ECO:0000313" key="3">
    <source>
        <dbReference type="Proteomes" id="UP001497382"/>
    </source>
</evidence>
<keyword evidence="1" id="KW-1133">Transmembrane helix</keyword>
<keyword evidence="1" id="KW-0812">Transmembrane</keyword>
<dbReference type="GO" id="GO:0042632">
    <property type="term" value="P:cholesterol homeostasis"/>
    <property type="evidence" value="ECO:0007669"/>
    <property type="project" value="TreeGrafter"/>
</dbReference>
<reference evidence="2 3" key="1">
    <citation type="submission" date="2024-04" db="EMBL/GenBank/DDBJ databases">
        <authorList>
            <person name="Rising A."/>
            <person name="Reimegard J."/>
            <person name="Sonavane S."/>
            <person name="Akerstrom W."/>
            <person name="Nylinder S."/>
            <person name="Hedman E."/>
            <person name="Kallberg Y."/>
        </authorList>
    </citation>
    <scope>NUCLEOTIDE SEQUENCE [LARGE SCALE GENOMIC DNA]</scope>
</reference>
<dbReference type="PANTHER" id="PTHR45727:SF2">
    <property type="entry name" value="NPC INTRACELLULAR CHOLESTEROL TRANSPORTER 1"/>
    <property type="match status" value="1"/>
</dbReference>
<proteinExistence type="predicted"/>
<protein>
    <submittedName>
        <fullName evidence="2">Uncharacterized protein</fullName>
    </submittedName>
</protein>
<dbReference type="Proteomes" id="UP001497382">
    <property type="component" value="Unassembled WGS sequence"/>
</dbReference>
<dbReference type="PANTHER" id="PTHR45727">
    <property type="entry name" value="NPC INTRACELLULAR CHOLESTEROL TRANSPORTER 1"/>
    <property type="match status" value="1"/>
</dbReference>
<comment type="caution">
    <text evidence="2">The sequence shown here is derived from an EMBL/GenBank/DDBJ whole genome shotgun (WGS) entry which is preliminary data.</text>
</comment>
<organism evidence="2 3">
    <name type="scientific">Larinioides sclopetarius</name>
    <dbReference type="NCBI Taxonomy" id="280406"/>
    <lineage>
        <taxon>Eukaryota</taxon>
        <taxon>Metazoa</taxon>
        <taxon>Ecdysozoa</taxon>
        <taxon>Arthropoda</taxon>
        <taxon>Chelicerata</taxon>
        <taxon>Arachnida</taxon>
        <taxon>Araneae</taxon>
        <taxon>Araneomorphae</taxon>
        <taxon>Entelegynae</taxon>
        <taxon>Araneoidea</taxon>
        <taxon>Araneidae</taxon>
        <taxon>Larinioides</taxon>
    </lineage>
</organism>
<keyword evidence="3" id="KW-1185">Reference proteome</keyword>
<dbReference type="GO" id="GO:0030299">
    <property type="term" value="P:intestinal cholesterol absorption"/>
    <property type="evidence" value="ECO:0007669"/>
    <property type="project" value="TreeGrafter"/>
</dbReference>
<evidence type="ECO:0000313" key="2">
    <source>
        <dbReference type="EMBL" id="CAL1281503.1"/>
    </source>
</evidence>
<dbReference type="GO" id="GO:0015485">
    <property type="term" value="F:cholesterol binding"/>
    <property type="evidence" value="ECO:0007669"/>
    <property type="project" value="TreeGrafter"/>
</dbReference>
<evidence type="ECO:0000256" key="1">
    <source>
        <dbReference type="SAM" id="Phobius"/>
    </source>
</evidence>
<feature type="transmembrane region" description="Helical" evidence="1">
    <location>
        <begin position="71"/>
        <end position="88"/>
    </location>
</feature>
<sequence>MSKIRATNFMTYHTALTTSKDFYEALAWSRKIAANLTNILRNDSENSNFQVFPYSIVHVFYEQFLTMWPDTLKGLVLSIFAVFLTTFLLLGLDFHSAAIITMAVIAIVINIM</sequence>
<dbReference type="AlphaFoldDB" id="A0AAV2AC55"/>
<dbReference type="GO" id="GO:0005886">
    <property type="term" value="C:plasma membrane"/>
    <property type="evidence" value="ECO:0007669"/>
    <property type="project" value="TreeGrafter"/>
</dbReference>
<feature type="non-terminal residue" evidence="2">
    <location>
        <position position="112"/>
    </location>
</feature>
<accession>A0AAV2AC55</accession>
<feature type="transmembrane region" description="Helical" evidence="1">
    <location>
        <begin position="94"/>
        <end position="111"/>
    </location>
</feature>
<gene>
    <name evidence="2" type="ORF">LARSCL_LOCUS11599</name>
</gene>
<dbReference type="GO" id="GO:0015918">
    <property type="term" value="P:sterol transport"/>
    <property type="evidence" value="ECO:0007669"/>
    <property type="project" value="TreeGrafter"/>
</dbReference>
<keyword evidence="1" id="KW-0472">Membrane</keyword>